<reference evidence="2 3" key="1">
    <citation type="submission" date="2019-01" db="EMBL/GenBank/DDBJ databases">
        <title>Litorilituus lipolytica sp. nov., isolated from intertidal sand of the Yellow Sea in China.</title>
        <authorList>
            <person name="Liu A."/>
        </authorList>
    </citation>
    <scope>NUCLEOTIDE SEQUENCE [LARGE SCALE GENOMIC DNA]</scope>
    <source>
        <strain evidence="2 3">RZ04</strain>
    </source>
</reference>
<keyword evidence="1" id="KW-1133">Transmembrane helix</keyword>
<evidence type="ECO:0000313" key="3">
    <source>
        <dbReference type="Proteomes" id="UP000315303"/>
    </source>
</evidence>
<keyword evidence="3" id="KW-1185">Reference proteome</keyword>
<dbReference type="RefSeq" id="WP_140605445.1">
    <property type="nucleotide sequence ID" value="NZ_SAWY01000040.1"/>
</dbReference>
<evidence type="ECO:0000313" key="2">
    <source>
        <dbReference type="EMBL" id="TPH12497.1"/>
    </source>
</evidence>
<gene>
    <name evidence="2" type="ORF">EPA86_16225</name>
</gene>
<dbReference type="Proteomes" id="UP000315303">
    <property type="component" value="Unassembled WGS sequence"/>
</dbReference>
<feature type="transmembrane region" description="Helical" evidence="1">
    <location>
        <begin position="14"/>
        <end position="34"/>
    </location>
</feature>
<evidence type="ECO:0000256" key="1">
    <source>
        <dbReference type="SAM" id="Phobius"/>
    </source>
</evidence>
<keyword evidence="1" id="KW-0812">Transmembrane</keyword>
<comment type="caution">
    <text evidence="2">The sequence shown here is derived from an EMBL/GenBank/DDBJ whole genome shotgun (WGS) entry which is preliminary data.</text>
</comment>
<dbReference type="AlphaFoldDB" id="A0A502KWB7"/>
<protein>
    <submittedName>
        <fullName evidence="2">Uncharacterized protein</fullName>
    </submittedName>
</protein>
<organism evidence="2 3">
    <name type="scientific">Litorilituus lipolyticus</name>
    <dbReference type="NCBI Taxonomy" id="2491017"/>
    <lineage>
        <taxon>Bacteria</taxon>
        <taxon>Pseudomonadati</taxon>
        <taxon>Pseudomonadota</taxon>
        <taxon>Gammaproteobacteria</taxon>
        <taxon>Alteromonadales</taxon>
        <taxon>Colwelliaceae</taxon>
        <taxon>Litorilituus</taxon>
    </lineage>
</organism>
<dbReference type="OrthoDB" id="9816888at2"/>
<sequence>MTTLKDYMQYKRRIIGAAVLGLVVIIIGTHFFALEEKNALYIDSTNIVTEERSITADKYSPLNDQLTLVHTETVLDNAIQIYAASEAYSQCEVENAEVWERLEVVKSAINDELNVIADNHLLRDAVFLLQSEGHFKTFEALFNLKRLQLAIEKQHFQRPPNRLTQEEIDLFTSAANLLRDVSDAATDYDIEQTIQATRIFRQNSSKRGFLFRRGKNKQLWTPDVLIGHTLATAPLSFVDSIAAQYPTSHLLFTQAVRSGASNEVLKKLLSSFDFTNTPIYTKHNNLQTALQAAIEIESLSAMRLILSQPNLQHTDFIFNPLNMIVFDTINRKVGEFTDTQKAMMALLVEHGFRVDIVSIPFTKKRMLAGYAAILERPIVDQLKALSIPPRHIEKLRIHPDSTLPLHLQDQLKHDAFQSQVLKNEYNERAKTCGELKQALQSLVPPLTRIDDIFSYVSAENSFVDNVHMLKQQSLTLVDAYYAKMERESADTQRVDAIAASTSSLQDIPFTVSAQINELTPFERHHLTEVYCEKFGKRFMEDIFDIVQYMSFSLFSFEACLAGTPDDYTETELNFYLHENTYPGIIYSKLERYTFDKVLEALADPAFQRPKDLQGYPHGRDALMLALDLKLAAHSVDKKDYKAVITDLIAKTSLKDEHFKRLHRLKVAHFLFFEEIASFHPQIRQAVEFPLATYRTHN</sequence>
<name>A0A502KWB7_9GAMM</name>
<accession>A0A502KWB7</accession>
<dbReference type="EMBL" id="SAWY01000040">
    <property type="protein sequence ID" value="TPH12497.1"/>
    <property type="molecule type" value="Genomic_DNA"/>
</dbReference>
<proteinExistence type="predicted"/>
<keyword evidence="1" id="KW-0472">Membrane</keyword>